<proteinExistence type="predicted"/>
<protein>
    <submittedName>
        <fullName evidence="2">Uncharacterized protein</fullName>
    </submittedName>
</protein>
<dbReference type="Proteomes" id="UP000011064">
    <property type="component" value="Unassembled WGS sequence"/>
</dbReference>
<feature type="compositionally biased region" description="Low complexity" evidence="1">
    <location>
        <begin position="151"/>
        <end position="165"/>
    </location>
</feature>
<feature type="region of interest" description="Disordered" evidence="1">
    <location>
        <begin position="135"/>
        <end position="172"/>
    </location>
</feature>
<dbReference type="InParanoid" id="L8FWZ7"/>
<evidence type="ECO:0000313" key="2">
    <source>
        <dbReference type="EMBL" id="ELR05485.1"/>
    </source>
</evidence>
<keyword evidence="3" id="KW-1185">Reference proteome</keyword>
<reference evidence="3" key="1">
    <citation type="submission" date="2010-09" db="EMBL/GenBank/DDBJ databases">
        <title>The genome sequence of Geomyces destructans 20631-21.</title>
        <authorList>
            <consortium name="The Broad Institute Genome Sequencing Platform"/>
            <person name="Cuomo C.A."/>
            <person name="Blehert D.S."/>
            <person name="Lorch J.M."/>
            <person name="Young S.K."/>
            <person name="Zeng Q."/>
            <person name="Gargeya S."/>
            <person name="Fitzgerald M."/>
            <person name="Haas B."/>
            <person name="Abouelleil A."/>
            <person name="Alvarado L."/>
            <person name="Arachchi H.M."/>
            <person name="Berlin A."/>
            <person name="Brown A."/>
            <person name="Chapman S.B."/>
            <person name="Chen Z."/>
            <person name="Dunbar C."/>
            <person name="Freedman E."/>
            <person name="Gearin G."/>
            <person name="Gellesch M."/>
            <person name="Goldberg J."/>
            <person name="Griggs A."/>
            <person name="Gujja S."/>
            <person name="Heiman D."/>
            <person name="Howarth C."/>
            <person name="Larson L."/>
            <person name="Lui A."/>
            <person name="MacDonald P.J.P."/>
            <person name="Montmayeur A."/>
            <person name="Murphy C."/>
            <person name="Neiman D."/>
            <person name="Pearson M."/>
            <person name="Priest M."/>
            <person name="Roberts A."/>
            <person name="Saif S."/>
            <person name="Shea T."/>
            <person name="Shenoy N."/>
            <person name="Sisk P."/>
            <person name="Stolte C."/>
            <person name="Sykes S."/>
            <person name="Wortman J."/>
            <person name="Nusbaum C."/>
            <person name="Birren B."/>
        </authorList>
    </citation>
    <scope>NUCLEOTIDE SEQUENCE [LARGE SCALE GENOMIC DNA]</scope>
    <source>
        <strain evidence="3">ATCC MYA-4855 / 20631-21</strain>
    </source>
</reference>
<name>L8FWZ7_PSED2</name>
<evidence type="ECO:0000256" key="1">
    <source>
        <dbReference type="SAM" id="MobiDB-lite"/>
    </source>
</evidence>
<dbReference type="EMBL" id="GL573389">
    <property type="protein sequence ID" value="ELR05485.1"/>
    <property type="molecule type" value="Genomic_DNA"/>
</dbReference>
<evidence type="ECO:0000313" key="3">
    <source>
        <dbReference type="Proteomes" id="UP000011064"/>
    </source>
</evidence>
<dbReference type="HOGENOM" id="CLU_136350_0_0_1"/>
<dbReference type="AlphaFoldDB" id="L8FWZ7"/>
<gene>
    <name evidence="2" type="ORF">GMDG_07407</name>
</gene>
<dbReference type="Pfam" id="PF12511">
    <property type="entry name" value="DUF3716"/>
    <property type="match status" value="1"/>
</dbReference>
<dbReference type="VEuPathDB" id="FungiDB:GMDG_07407"/>
<dbReference type="InterPro" id="IPR022190">
    <property type="entry name" value="DUF3716"/>
</dbReference>
<accession>L8FWZ7</accession>
<organism evidence="2 3">
    <name type="scientific">Pseudogymnoascus destructans (strain ATCC MYA-4855 / 20631-21)</name>
    <name type="common">Bat white-nose syndrome fungus</name>
    <name type="synonym">Geomyces destructans</name>
    <dbReference type="NCBI Taxonomy" id="658429"/>
    <lineage>
        <taxon>Eukaryota</taxon>
        <taxon>Fungi</taxon>
        <taxon>Dikarya</taxon>
        <taxon>Ascomycota</taxon>
        <taxon>Pezizomycotina</taxon>
        <taxon>Leotiomycetes</taxon>
        <taxon>Thelebolales</taxon>
        <taxon>Thelebolaceae</taxon>
        <taxon>Pseudogymnoascus</taxon>
    </lineage>
</organism>
<sequence length="172" mass="17931">MPVVGKVTEGNLKMVQVCEDLHDSLSAYDLGSAPSSEDEVLMEVELERGYEGPGEVVVTHPQELAAWYIQASGRTASLECDQCVHANGSNRARPFFLFCVVSGALQGGACGSCVLKHNAAGCSFSTAKTWCPATPAPPQPPKAGKRAGTHAHAAQLAREAAATAAKNPVVVD</sequence>